<dbReference type="PROSITE" id="PS01025">
    <property type="entry name" value="PR55_2"/>
    <property type="match status" value="1"/>
</dbReference>
<gene>
    <name evidence="6" type="ORF">CCUS01_09591</name>
</gene>
<comment type="caution">
    <text evidence="6">The sequence shown here is derived from an EMBL/GenBank/DDBJ whole genome shotgun (WGS) entry which is preliminary data.</text>
</comment>
<evidence type="ECO:0000256" key="2">
    <source>
        <dbReference type="ARBA" id="ARBA00022574"/>
    </source>
</evidence>
<dbReference type="PRINTS" id="PR00600">
    <property type="entry name" value="PP2APR55"/>
</dbReference>
<keyword evidence="2 4" id="KW-0853">WD repeat</keyword>
<evidence type="ECO:0000256" key="3">
    <source>
        <dbReference type="ARBA" id="ARBA00022737"/>
    </source>
</evidence>
<evidence type="ECO:0000313" key="6">
    <source>
        <dbReference type="EMBL" id="KAK1457942.1"/>
    </source>
</evidence>
<dbReference type="EMBL" id="MPDP01000280">
    <property type="protein sequence ID" value="KAK1457942.1"/>
    <property type="molecule type" value="Genomic_DNA"/>
</dbReference>
<dbReference type="SUPFAM" id="SSF50978">
    <property type="entry name" value="WD40 repeat-like"/>
    <property type="match status" value="1"/>
</dbReference>
<dbReference type="GO" id="GO:0019888">
    <property type="term" value="F:protein phosphatase regulator activity"/>
    <property type="evidence" value="ECO:0007669"/>
    <property type="project" value="InterPro"/>
</dbReference>
<feature type="compositionally biased region" description="Polar residues" evidence="5">
    <location>
        <begin position="601"/>
        <end position="612"/>
    </location>
</feature>
<dbReference type="InterPro" id="IPR001680">
    <property type="entry name" value="WD40_rpt"/>
</dbReference>
<accession>A0AAI9UGJ4</accession>
<feature type="region of interest" description="Disordered" evidence="5">
    <location>
        <begin position="597"/>
        <end position="639"/>
    </location>
</feature>
<evidence type="ECO:0000256" key="4">
    <source>
        <dbReference type="RuleBase" id="RU331113"/>
    </source>
</evidence>
<reference evidence="6" key="1">
    <citation type="submission" date="2016-11" db="EMBL/GenBank/DDBJ databases">
        <title>The genome sequence of Colletotrichum cuscutae.</title>
        <authorList>
            <person name="Baroncelli R."/>
        </authorList>
    </citation>
    <scope>NUCLEOTIDE SEQUENCE</scope>
    <source>
        <strain evidence="6">IMI 304802</strain>
    </source>
</reference>
<evidence type="ECO:0000256" key="5">
    <source>
        <dbReference type="SAM" id="MobiDB-lite"/>
    </source>
</evidence>
<evidence type="ECO:0000313" key="7">
    <source>
        <dbReference type="Proteomes" id="UP001239213"/>
    </source>
</evidence>
<dbReference type="InterPro" id="IPR015943">
    <property type="entry name" value="WD40/YVTN_repeat-like_dom_sf"/>
</dbReference>
<sequence length="790" mass="87406">MEYSTDWIPISTSANLEDLEANQAHATSLSLYLTLASPLSIPSTITPPLPPTYLTYLTLPSHPNLNLAQSAPCSRLPAICAAIPPLHTNNVQALDQPTFGLRRHQNIQPSQHPKQYAFVQIPEAFPLPLPHTPNTTHLPFLTAEPSSYGPPFSTPRQLRPARSISASSQRHRNHSPALRPQLPLALLHFACVFLGPSSAHIIAVTLTSAPTHALRAVQLDCRVAHLSPVHILPAPRDNLSLSLSFRTTKARPFPVQNWSANMVDSDTNSPTWKFTQCFGDKGDVEDITEADIISTVEFDHTGNYLATGDKGGRVVLFERNETNNLSDDLTPANLAGGGGAPKQSPAHRFKNSEDLIMPRLTHHDTVVAAVPRRTYANAHAYHINSISVNSDGETFISSDDLRINLWNLNIQDQSFNIVDIKPANMEELTEVITAAEFHPLSCNWFMYASSKGTIKLADMRQSALCDSHAKLFEQEEDPSSRSFFSEIISSISDVRFSYDGRYILSRDYLTVKIWDINMERQPVKTIPIHEHLRPRLCDTYENDSIFDKFEVVFSGDAKNVMTGSYNNNFMIYPSDPDKEVEVVLQADKSAFKAKKVGVPTPINSSTSPTATNGGKKGGSRAGSPAAGAGGQGQRMRKETDADQIDFNKKILHMSWHPFEDSIAIAATNNQHSWTMWIEAIASYNLEDLVDRRRCLGSTSQLWPLDTIAVFARLSNQEANSTSRKEFAGYSGPSKSAWGEDSGEGTRGRYGRSTRNRWTRPSCHVVTVINASLISIVELEATRFSPVLSIW</sequence>
<proteinExistence type="inferred from homology"/>
<organism evidence="6 7">
    <name type="scientific">Colletotrichum cuscutae</name>
    <dbReference type="NCBI Taxonomy" id="1209917"/>
    <lineage>
        <taxon>Eukaryota</taxon>
        <taxon>Fungi</taxon>
        <taxon>Dikarya</taxon>
        <taxon>Ascomycota</taxon>
        <taxon>Pezizomycotina</taxon>
        <taxon>Sordariomycetes</taxon>
        <taxon>Hypocreomycetidae</taxon>
        <taxon>Glomerellales</taxon>
        <taxon>Glomerellaceae</taxon>
        <taxon>Colletotrichum</taxon>
        <taxon>Colletotrichum acutatum species complex</taxon>
    </lineage>
</organism>
<dbReference type="Proteomes" id="UP001239213">
    <property type="component" value="Unassembled WGS sequence"/>
</dbReference>
<dbReference type="SMART" id="SM00320">
    <property type="entry name" value="WD40"/>
    <property type="match status" value="4"/>
</dbReference>
<dbReference type="GO" id="GO:0000159">
    <property type="term" value="C:protein phosphatase type 2A complex"/>
    <property type="evidence" value="ECO:0007669"/>
    <property type="project" value="UniProtKB-UniRule"/>
</dbReference>
<feature type="region of interest" description="Disordered" evidence="5">
    <location>
        <begin position="722"/>
        <end position="752"/>
    </location>
</feature>
<dbReference type="PANTHER" id="PTHR11871">
    <property type="entry name" value="PROTEIN PHOSPHATASE PP2A REGULATORY SUBUNIT B"/>
    <property type="match status" value="1"/>
</dbReference>
<dbReference type="InterPro" id="IPR018067">
    <property type="entry name" value="PP2A_PR55_CS"/>
</dbReference>
<dbReference type="FunFam" id="2.130.10.10:FF:000174">
    <property type="entry name" value="Protein phosphatase PP2A regulatory subunit B"/>
    <property type="match status" value="1"/>
</dbReference>
<dbReference type="AlphaFoldDB" id="A0AAI9UGJ4"/>
<dbReference type="Gene3D" id="2.130.10.10">
    <property type="entry name" value="YVTN repeat-like/Quinoprotein amine dehydrogenase"/>
    <property type="match status" value="1"/>
</dbReference>
<name>A0AAI9UGJ4_9PEZI</name>
<dbReference type="InterPro" id="IPR000009">
    <property type="entry name" value="PP2A_PR55"/>
</dbReference>
<dbReference type="InterPro" id="IPR036322">
    <property type="entry name" value="WD40_repeat_dom_sf"/>
</dbReference>
<protein>
    <recommendedName>
        <fullName evidence="4">Protein phosphatase PP2A regulatory subunit B</fullName>
    </recommendedName>
</protein>
<keyword evidence="3 4" id="KW-0677">Repeat</keyword>
<comment type="similarity">
    <text evidence="1 4">Belongs to the phosphatase 2A regulatory subunit B family.</text>
</comment>
<dbReference type="Pfam" id="PF00400">
    <property type="entry name" value="WD40"/>
    <property type="match status" value="1"/>
</dbReference>
<evidence type="ECO:0000256" key="1">
    <source>
        <dbReference type="ARBA" id="ARBA00008259"/>
    </source>
</evidence>
<keyword evidence="7" id="KW-1185">Reference proteome</keyword>